<accession>A0A5C7I293</accession>
<organism evidence="2 3">
    <name type="scientific">Acer yangbiense</name>
    <dbReference type="NCBI Taxonomy" id="1000413"/>
    <lineage>
        <taxon>Eukaryota</taxon>
        <taxon>Viridiplantae</taxon>
        <taxon>Streptophyta</taxon>
        <taxon>Embryophyta</taxon>
        <taxon>Tracheophyta</taxon>
        <taxon>Spermatophyta</taxon>
        <taxon>Magnoliopsida</taxon>
        <taxon>eudicotyledons</taxon>
        <taxon>Gunneridae</taxon>
        <taxon>Pentapetalae</taxon>
        <taxon>rosids</taxon>
        <taxon>malvids</taxon>
        <taxon>Sapindales</taxon>
        <taxon>Sapindaceae</taxon>
        <taxon>Hippocastanoideae</taxon>
        <taxon>Acereae</taxon>
        <taxon>Acer</taxon>
    </lineage>
</organism>
<feature type="transmembrane region" description="Helical" evidence="1">
    <location>
        <begin position="51"/>
        <end position="72"/>
    </location>
</feature>
<dbReference type="Proteomes" id="UP000323000">
    <property type="component" value="Chromosome 4"/>
</dbReference>
<reference evidence="3" key="1">
    <citation type="journal article" date="2019" name="Gigascience">
        <title>De novo genome assembly of the endangered Acer yangbiense, a plant species with extremely small populations endemic to Yunnan Province, China.</title>
        <authorList>
            <person name="Yang J."/>
            <person name="Wariss H.M."/>
            <person name="Tao L."/>
            <person name="Zhang R."/>
            <person name="Yun Q."/>
            <person name="Hollingsworth P."/>
            <person name="Dao Z."/>
            <person name="Luo G."/>
            <person name="Guo H."/>
            <person name="Ma Y."/>
            <person name="Sun W."/>
        </authorList>
    </citation>
    <scope>NUCLEOTIDE SEQUENCE [LARGE SCALE GENOMIC DNA]</scope>
    <source>
        <strain evidence="3">cv. Malutang</strain>
    </source>
</reference>
<proteinExistence type="predicted"/>
<dbReference type="EMBL" id="VAHF01000004">
    <property type="protein sequence ID" value="TXG63079.1"/>
    <property type="molecule type" value="Genomic_DNA"/>
</dbReference>
<evidence type="ECO:0000256" key="1">
    <source>
        <dbReference type="SAM" id="Phobius"/>
    </source>
</evidence>
<evidence type="ECO:0000313" key="3">
    <source>
        <dbReference type="Proteomes" id="UP000323000"/>
    </source>
</evidence>
<keyword evidence="3" id="KW-1185">Reference proteome</keyword>
<protein>
    <submittedName>
        <fullName evidence="2">Uncharacterized protein</fullName>
    </submittedName>
</protein>
<sequence>MNNLSNGALLDHHNTFTCKSIPSLAFYILIPLFFIGLSVSIFILIVVKNAVFFVSFLLLSLFVSSFIAWNTLNRRQKAAVSFFLRSFPDSDLAVARDGQLVKITGQASCGSVYLESSYEKATSCIYTSTLLYEYGRLGLKPVDVNRSCFQWGLAYCERFSTDFYITDRKSGARAMVKAGPGCKVLPLMVESTIVITTRHCRTLSTHLRKWLRAKNLPVEPRLLRLEEGYIQEGSCVTVIGMLHKNNDVMTIVSPPQLISTGCLWQRLLLPVDIDGLVLGVSNLTCPVINPEIYFYSPLKFFKELNSSKFEPAFNYFYVTDRKSGARAMVKAGPGLDGREQNLLYIEELYLIT</sequence>
<comment type="caution">
    <text evidence="2">The sequence shown here is derived from an EMBL/GenBank/DDBJ whole genome shotgun (WGS) entry which is preliminary data.</text>
</comment>
<dbReference type="PANTHER" id="PTHR33709">
    <property type="entry name" value="OSJNBA0035M09.9 PROTEIN"/>
    <property type="match status" value="1"/>
</dbReference>
<name>A0A5C7I293_9ROSI</name>
<dbReference type="AlphaFoldDB" id="A0A5C7I293"/>
<dbReference type="PANTHER" id="PTHR33709:SF20">
    <property type="entry name" value="OS04G0541900 PROTEIN"/>
    <property type="match status" value="1"/>
</dbReference>
<keyword evidence="1" id="KW-1133">Transmembrane helix</keyword>
<keyword evidence="1" id="KW-0812">Transmembrane</keyword>
<gene>
    <name evidence="2" type="ORF">EZV62_010073</name>
</gene>
<evidence type="ECO:0000313" key="2">
    <source>
        <dbReference type="EMBL" id="TXG63079.1"/>
    </source>
</evidence>
<dbReference type="OrthoDB" id="1875545at2759"/>
<dbReference type="InterPro" id="IPR040339">
    <property type="entry name" value="At1g16860-like"/>
</dbReference>
<feature type="transmembrane region" description="Helical" evidence="1">
    <location>
        <begin position="24"/>
        <end position="45"/>
    </location>
</feature>
<keyword evidence="1" id="KW-0472">Membrane</keyword>